<comment type="subcellular location">
    <subcellularLocation>
        <location evidence="1 11">Cytoplasm</location>
    </subcellularLocation>
</comment>
<dbReference type="GO" id="GO:0009037">
    <property type="term" value="F:tyrosine-based site-specific recombinase activity"/>
    <property type="evidence" value="ECO:0007669"/>
    <property type="project" value="UniProtKB-UniRule"/>
</dbReference>
<evidence type="ECO:0000259" key="13">
    <source>
        <dbReference type="PROSITE" id="PS51900"/>
    </source>
</evidence>
<dbReference type="Gene3D" id="1.10.443.10">
    <property type="entry name" value="Intergrase catalytic core"/>
    <property type="match status" value="1"/>
</dbReference>
<dbReference type="Gene3D" id="1.10.150.130">
    <property type="match status" value="1"/>
</dbReference>
<sequence length="294" mass="33349">MNSGQLEEYLDHLTVERGLAGNTIDAYRRDLTILGKEIGSRRKLADARQEDLLRVLRRMRADGRSPRSVARWLVAVRGYFAWLLARGRIESNPAEHVDSPKVWKRLPTVLTPEEVERLLAAPDRTTPLGMRDAAMLEVLYAAGLRVSELIHLRFQDLHLDAGYLRCMGKGSKERIIPLGQEAEGSLHDYLANGRPELLGERKTDVLFVKRKGGAISRQGFWKLVKAHGRKAGIEADFSPHTLRHSFATHLLENGADLRSVQAMLGHADISTTQIYTHINRERLKRLYEDFHPRA</sequence>
<dbReference type="HAMAP" id="MF_01808">
    <property type="entry name" value="Recomb_XerC_XerD"/>
    <property type="match status" value="1"/>
</dbReference>
<dbReference type="PANTHER" id="PTHR30349:SF81">
    <property type="entry name" value="TYROSINE RECOMBINASE XERC"/>
    <property type="match status" value="1"/>
</dbReference>
<feature type="active site" description="O-(3'-phospho-DNA)-tyrosine intermediate" evidence="11">
    <location>
        <position position="275"/>
    </location>
</feature>
<dbReference type="InterPro" id="IPR002104">
    <property type="entry name" value="Integrase_catalytic"/>
</dbReference>
<proteinExistence type="inferred from homology"/>
<feature type="active site" evidence="11">
    <location>
        <position position="266"/>
    </location>
</feature>
<comment type="subunit">
    <text evidence="11">Forms a cyclic heterotetrameric complex composed of two molecules of XerC and two molecules of XerD.</text>
</comment>
<evidence type="ECO:0000256" key="11">
    <source>
        <dbReference type="HAMAP-Rule" id="MF_01807"/>
    </source>
</evidence>
<dbReference type="HAMAP" id="MF_01807">
    <property type="entry name" value="Recomb_XerD"/>
    <property type="match status" value="1"/>
</dbReference>
<dbReference type="InterPro" id="IPR023009">
    <property type="entry name" value="Tyrosine_recombinase_XerC/XerD"/>
</dbReference>
<keyword evidence="6 11" id="KW-0159">Chromosome partition</keyword>
<evidence type="ECO:0000256" key="8">
    <source>
        <dbReference type="ARBA" id="ARBA00023125"/>
    </source>
</evidence>
<comment type="caution">
    <text evidence="14">The sequence shown here is derived from an EMBL/GenBank/DDBJ whole genome shotgun (WGS) entry which is preliminary data.</text>
</comment>
<dbReference type="Pfam" id="PF00589">
    <property type="entry name" value="Phage_integrase"/>
    <property type="match status" value="1"/>
</dbReference>
<dbReference type="InterPro" id="IPR050090">
    <property type="entry name" value="Tyrosine_recombinase_XerCD"/>
</dbReference>
<dbReference type="PANTHER" id="PTHR30349">
    <property type="entry name" value="PHAGE INTEGRASE-RELATED"/>
    <property type="match status" value="1"/>
</dbReference>
<dbReference type="GO" id="GO:0006313">
    <property type="term" value="P:DNA transposition"/>
    <property type="evidence" value="ECO:0007669"/>
    <property type="project" value="UniProtKB-UniRule"/>
</dbReference>
<dbReference type="NCBIfam" id="NF040815">
    <property type="entry name" value="recomb_XerA_Arch"/>
    <property type="match status" value="1"/>
</dbReference>
<dbReference type="InterPro" id="IPR004107">
    <property type="entry name" value="Integrase_SAM-like_N"/>
</dbReference>
<evidence type="ECO:0000313" key="15">
    <source>
        <dbReference type="Proteomes" id="UP000648239"/>
    </source>
</evidence>
<keyword evidence="7 11" id="KW-0229">DNA integration</keyword>
<evidence type="ECO:0000256" key="9">
    <source>
        <dbReference type="ARBA" id="ARBA00023172"/>
    </source>
</evidence>
<evidence type="ECO:0000256" key="6">
    <source>
        <dbReference type="ARBA" id="ARBA00022829"/>
    </source>
</evidence>
<comment type="similarity">
    <text evidence="2 11">Belongs to the 'phage' integrase family. XerD subfamily.</text>
</comment>
<keyword evidence="5 11" id="KW-0132">Cell division</keyword>
<feature type="active site" evidence="11">
    <location>
        <position position="243"/>
    </location>
</feature>
<keyword evidence="9 11" id="KW-0233">DNA recombination</keyword>
<dbReference type="NCBIfam" id="NF001399">
    <property type="entry name" value="PRK00283.1"/>
    <property type="match status" value="1"/>
</dbReference>
<evidence type="ECO:0000259" key="12">
    <source>
        <dbReference type="PROSITE" id="PS51898"/>
    </source>
</evidence>
<keyword evidence="8 11" id="KW-0238">DNA-binding</keyword>
<dbReference type="GO" id="GO:0051301">
    <property type="term" value="P:cell division"/>
    <property type="evidence" value="ECO:0007669"/>
    <property type="project" value="UniProtKB-KW"/>
</dbReference>
<feature type="active site" evidence="11">
    <location>
        <position position="240"/>
    </location>
</feature>
<dbReference type="GO" id="GO:0007059">
    <property type="term" value="P:chromosome segregation"/>
    <property type="evidence" value="ECO:0007669"/>
    <property type="project" value="UniProtKB-UniRule"/>
</dbReference>
<dbReference type="InterPro" id="IPR044068">
    <property type="entry name" value="CB"/>
</dbReference>
<evidence type="ECO:0000256" key="10">
    <source>
        <dbReference type="ARBA" id="ARBA00023306"/>
    </source>
</evidence>
<feature type="active site" evidence="11">
    <location>
        <position position="145"/>
    </location>
</feature>
<dbReference type="PROSITE" id="PS51898">
    <property type="entry name" value="TYR_RECOMBINASE"/>
    <property type="match status" value="1"/>
</dbReference>
<dbReference type="InterPro" id="IPR011010">
    <property type="entry name" value="DNA_brk_join_enz"/>
</dbReference>
<dbReference type="InterPro" id="IPR011932">
    <property type="entry name" value="Recomb_XerD"/>
</dbReference>
<gene>
    <name evidence="11 14" type="primary">xerD</name>
    <name evidence="14" type="ORF">IFK94_01110</name>
</gene>
<evidence type="ECO:0000256" key="1">
    <source>
        <dbReference type="ARBA" id="ARBA00004496"/>
    </source>
</evidence>
<dbReference type="Pfam" id="PF02899">
    <property type="entry name" value="Phage_int_SAM_1"/>
    <property type="match status" value="1"/>
</dbReference>
<name>A0A8J6XYN6_9BACT</name>
<feature type="domain" description="Core-binding (CB)" evidence="13">
    <location>
        <begin position="1"/>
        <end position="84"/>
    </location>
</feature>
<evidence type="ECO:0000256" key="7">
    <source>
        <dbReference type="ARBA" id="ARBA00022908"/>
    </source>
</evidence>
<feature type="active site" evidence="11">
    <location>
        <position position="169"/>
    </location>
</feature>
<keyword evidence="4 11" id="KW-0963">Cytoplasm</keyword>
<evidence type="ECO:0000256" key="4">
    <source>
        <dbReference type="ARBA" id="ARBA00022490"/>
    </source>
</evidence>
<accession>A0A8J6XYN6</accession>
<dbReference type="Proteomes" id="UP000648239">
    <property type="component" value="Unassembled WGS sequence"/>
</dbReference>
<dbReference type="PROSITE" id="PS51900">
    <property type="entry name" value="CB"/>
    <property type="match status" value="1"/>
</dbReference>
<dbReference type="GO" id="GO:0005737">
    <property type="term" value="C:cytoplasm"/>
    <property type="evidence" value="ECO:0007669"/>
    <property type="project" value="UniProtKB-SubCell"/>
</dbReference>
<dbReference type="InterPro" id="IPR010998">
    <property type="entry name" value="Integrase_recombinase_N"/>
</dbReference>
<evidence type="ECO:0000256" key="3">
    <source>
        <dbReference type="ARBA" id="ARBA00015810"/>
    </source>
</evidence>
<protein>
    <recommendedName>
        <fullName evidence="3 11">Tyrosine recombinase XerD</fullName>
    </recommendedName>
</protein>
<keyword evidence="10 11" id="KW-0131">Cell cycle</keyword>
<dbReference type="GO" id="GO:0003677">
    <property type="term" value="F:DNA binding"/>
    <property type="evidence" value="ECO:0007669"/>
    <property type="project" value="UniProtKB-UniRule"/>
</dbReference>
<comment type="function">
    <text evidence="11">Site-specific tyrosine recombinase, which acts by catalyzing the cutting and rejoining of the recombining DNA molecules. The XerC-XerD complex is essential to convert dimers of the bacterial chromosome into monomers to permit their segregation at cell division. It also contributes to the segregational stability of plasmids.</text>
</comment>
<organism evidence="14 15">
    <name type="scientific">Candidatus Polarisedimenticola svalbardensis</name>
    <dbReference type="NCBI Taxonomy" id="2886004"/>
    <lineage>
        <taxon>Bacteria</taxon>
        <taxon>Pseudomonadati</taxon>
        <taxon>Acidobacteriota</taxon>
        <taxon>Candidatus Polarisedimenticolia</taxon>
        <taxon>Candidatus Polarisedimenticolales</taxon>
        <taxon>Candidatus Polarisedimenticolaceae</taxon>
        <taxon>Candidatus Polarisedimenticola</taxon>
    </lineage>
</organism>
<evidence type="ECO:0000256" key="5">
    <source>
        <dbReference type="ARBA" id="ARBA00022618"/>
    </source>
</evidence>
<evidence type="ECO:0000313" key="14">
    <source>
        <dbReference type="EMBL" id="MBD3866698.1"/>
    </source>
</evidence>
<dbReference type="SUPFAM" id="SSF56349">
    <property type="entry name" value="DNA breaking-rejoining enzymes"/>
    <property type="match status" value="1"/>
</dbReference>
<dbReference type="CDD" id="cd00798">
    <property type="entry name" value="INT_XerDC_C"/>
    <property type="match status" value="1"/>
</dbReference>
<dbReference type="EMBL" id="JACXWD010000002">
    <property type="protein sequence ID" value="MBD3866698.1"/>
    <property type="molecule type" value="Genomic_DNA"/>
</dbReference>
<feature type="domain" description="Tyr recombinase" evidence="12">
    <location>
        <begin position="105"/>
        <end position="288"/>
    </location>
</feature>
<dbReference type="AlphaFoldDB" id="A0A8J6XYN6"/>
<evidence type="ECO:0000256" key="2">
    <source>
        <dbReference type="ARBA" id="ARBA00010450"/>
    </source>
</evidence>
<dbReference type="NCBIfam" id="TIGR02225">
    <property type="entry name" value="recomb_XerD"/>
    <property type="match status" value="1"/>
</dbReference>
<dbReference type="InterPro" id="IPR013762">
    <property type="entry name" value="Integrase-like_cat_sf"/>
</dbReference>
<reference evidence="14 15" key="1">
    <citation type="submission" date="2020-08" db="EMBL/GenBank/DDBJ databases">
        <title>Acidobacteriota in marine sediments use diverse sulfur dissimilation pathways.</title>
        <authorList>
            <person name="Wasmund K."/>
        </authorList>
    </citation>
    <scope>NUCLEOTIDE SEQUENCE [LARGE SCALE GENOMIC DNA]</scope>
    <source>
        <strain evidence="14">MAG AM4</strain>
    </source>
</reference>